<dbReference type="Pfam" id="PF19040">
    <property type="entry name" value="SGNH"/>
    <property type="match status" value="1"/>
</dbReference>
<organism evidence="4 5">
    <name type="scientific">Cognatiyoonia sediminum</name>
    <dbReference type="NCBI Taxonomy" id="1508389"/>
    <lineage>
        <taxon>Bacteria</taxon>
        <taxon>Pseudomonadati</taxon>
        <taxon>Pseudomonadota</taxon>
        <taxon>Alphaproteobacteria</taxon>
        <taxon>Rhodobacterales</taxon>
        <taxon>Paracoccaceae</taxon>
        <taxon>Cognatiyoonia</taxon>
    </lineage>
</organism>
<feature type="domain" description="SGNH" evidence="3">
    <location>
        <begin position="403"/>
        <end position="629"/>
    </location>
</feature>
<feature type="transmembrane region" description="Helical" evidence="1">
    <location>
        <begin position="276"/>
        <end position="299"/>
    </location>
</feature>
<dbReference type="GO" id="GO:0016787">
    <property type="term" value="F:hydrolase activity"/>
    <property type="evidence" value="ECO:0007669"/>
    <property type="project" value="UniProtKB-KW"/>
</dbReference>
<keyword evidence="5" id="KW-1185">Reference proteome</keyword>
<evidence type="ECO:0000313" key="4">
    <source>
        <dbReference type="EMBL" id="SHG93795.1"/>
    </source>
</evidence>
<reference evidence="4 5" key="1">
    <citation type="submission" date="2016-11" db="EMBL/GenBank/DDBJ databases">
        <authorList>
            <person name="Jaros S."/>
            <person name="Januszkiewicz K."/>
            <person name="Wedrychowicz H."/>
        </authorList>
    </citation>
    <scope>NUCLEOTIDE SEQUENCE [LARGE SCALE GENOMIC DNA]</scope>
    <source>
        <strain evidence="4 5">DSM 28715</strain>
    </source>
</reference>
<keyword evidence="1" id="KW-0472">Membrane</keyword>
<dbReference type="Pfam" id="PF01757">
    <property type="entry name" value="Acyl_transf_3"/>
    <property type="match status" value="1"/>
</dbReference>
<dbReference type="AlphaFoldDB" id="A0A1M5NWG4"/>
<keyword evidence="4" id="KW-0012">Acyltransferase</keyword>
<feature type="transmembrane region" description="Helical" evidence="1">
    <location>
        <begin position="218"/>
        <end position="238"/>
    </location>
</feature>
<feature type="domain" description="Acyltransferase 3" evidence="2">
    <location>
        <begin position="6"/>
        <end position="327"/>
    </location>
</feature>
<feature type="transmembrane region" description="Helical" evidence="1">
    <location>
        <begin position="311"/>
        <end position="330"/>
    </location>
</feature>
<evidence type="ECO:0000256" key="1">
    <source>
        <dbReference type="SAM" id="Phobius"/>
    </source>
</evidence>
<dbReference type="GO" id="GO:0016747">
    <property type="term" value="F:acyltransferase activity, transferring groups other than amino-acyl groups"/>
    <property type="evidence" value="ECO:0007669"/>
    <property type="project" value="InterPro"/>
</dbReference>
<feature type="transmembrane region" description="Helical" evidence="1">
    <location>
        <begin position="9"/>
        <end position="26"/>
    </location>
</feature>
<keyword evidence="1" id="KW-1133">Transmembrane helix</keyword>
<name>A0A1M5NWG4_9RHOB</name>
<dbReference type="GO" id="GO:0009103">
    <property type="term" value="P:lipopolysaccharide biosynthetic process"/>
    <property type="evidence" value="ECO:0007669"/>
    <property type="project" value="TreeGrafter"/>
</dbReference>
<feature type="transmembrane region" description="Helical" evidence="1">
    <location>
        <begin position="244"/>
        <end position="264"/>
    </location>
</feature>
<protein>
    <submittedName>
        <fullName evidence="4">Peptidoglycan/LPS O-acetylase OafA/YrhL, contains acyltransferase and SGNH-hydrolase domains</fullName>
    </submittedName>
</protein>
<evidence type="ECO:0000259" key="2">
    <source>
        <dbReference type="Pfam" id="PF01757"/>
    </source>
</evidence>
<dbReference type="InterPro" id="IPR002656">
    <property type="entry name" value="Acyl_transf_3_dom"/>
</dbReference>
<dbReference type="InterPro" id="IPR050879">
    <property type="entry name" value="Acyltransferase_3"/>
</dbReference>
<feature type="transmembrane region" description="Helical" evidence="1">
    <location>
        <begin position="346"/>
        <end position="365"/>
    </location>
</feature>
<dbReference type="PANTHER" id="PTHR23028:SF53">
    <property type="entry name" value="ACYL_TRANSF_3 DOMAIN-CONTAINING PROTEIN"/>
    <property type="match status" value="1"/>
</dbReference>
<feature type="transmembrane region" description="Helical" evidence="1">
    <location>
        <begin position="163"/>
        <end position="184"/>
    </location>
</feature>
<feature type="transmembrane region" description="Helical" evidence="1">
    <location>
        <begin position="32"/>
        <end position="52"/>
    </location>
</feature>
<dbReference type="OrthoDB" id="9796461at2"/>
<dbReference type="PANTHER" id="PTHR23028">
    <property type="entry name" value="ACETYLTRANSFERASE"/>
    <property type="match status" value="1"/>
</dbReference>
<sequence length="637" mass="71576">MKYRTDIDGLRALAILLVTIFHFDLLSSGKAGFIGVDVFFVISGFLITTIIVRDLQEGCFRIGNFLYKRFRRLYSALTLTLLLYVGAGYFFLLPDMYRELGLEALLSQLYVVNFYFWRNVNYFGLQAGSVPLLHMWSLSVEEQFYFLFPVFCLLVYRVRPTWLFTAVVIVTLISFVLGVIMTPLKTWASFYLLPTRAWELLLGSILSISCLKWPPRGNWLILCGPLGLGLIAVSIFLYTPLTLIPGWFALLPSLGAVFLLLGGYNQEALVTRMMSVRALVWIGLISYPLYLVHWPIMILIKENVQTFTLEWRLTGFCLSFVLAWMIYQFVERPIRTGRWLGNPRDFLAVFGGSSAVMIATTALIFNINGLPNRFSEQVNLALASQADAATSFRNCIGLMSSIDTLCVLGDPDASPDMLVYGDSHANSYAEAIDIWLTKTGRSAFFTFSPGCLPVTGMGGAQCNLQAQNAIALLADNSFIETVMMISIWRQPYEGGVSHRGQWVSGTAAAEAFVQELEATISDFSHSGAEVVLVEPFFASPQNVPRTLAKNLAFGRDWPVHQSRREYEKTFAQLFEAFERSEELGARRISLVDQFCANDKCDAIVNGRPIFVDNNHVAGWMSQQLSEIFEIQYQLHPG</sequence>
<dbReference type="Proteomes" id="UP000184074">
    <property type="component" value="Unassembled WGS sequence"/>
</dbReference>
<evidence type="ECO:0000259" key="3">
    <source>
        <dbReference type="Pfam" id="PF19040"/>
    </source>
</evidence>
<feature type="transmembrane region" description="Helical" evidence="1">
    <location>
        <begin position="190"/>
        <end position="211"/>
    </location>
</feature>
<keyword evidence="4" id="KW-0378">Hydrolase</keyword>
<dbReference type="EMBL" id="FQXB01000001">
    <property type="protein sequence ID" value="SHG93795.1"/>
    <property type="molecule type" value="Genomic_DNA"/>
</dbReference>
<dbReference type="InterPro" id="IPR043968">
    <property type="entry name" value="SGNH"/>
</dbReference>
<gene>
    <name evidence="4" type="ORF">SAMN05444003_1626</name>
</gene>
<dbReference type="RefSeq" id="WP_072900289.1">
    <property type="nucleotide sequence ID" value="NZ_FQXB01000001.1"/>
</dbReference>
<dbReference type="GO" id="GO:0016020">
    <property type="term" value="C:membrane"/>
    <property type="evidence" value="ECO:0007669"/>
    <property type="project" value="TreeGrafter"/>
</dbReference>
<feature type="transmembrane region" description="Helical" evidence="1">
    <location>
        <begin position="133"/>
        <end position="156"/>
    </location>
</feature>
<evidence type="ECO:0000313" key="5">
    <source>
        <dbReference type="Proteomes" id="UP000184074"/>
    </source>
</evidence>
<keyword evidence="1" id="KW-0812">Transmembrane</keyword>
<proteinExistence type="predicted"/>
<accession>A0A1M5NWG4</accession>
<feature type="transmembrane region" description="Helical" evidence="1">
    <location>
        <begin position="73"/>
        <end position="92"/>
    </location>
</feature>
<keyword evidence="4" id="KW-0808">Transferase</keyword>